<feature type="compositionally biased region" description="Polar residues" evidence="9">
    <location>
        <begin position="1393"/>
        <end position="1404"/>
    </location>
</feature>
<feature type="domain" description="UCH catalytic" evidence="11">
    <location>
        <begin position="500"/>
        <end position="725"/>
    </location>
</feature>
<dbReference type="PROSITE" id="PS52048">
    <property type="entry name" value="UCH_DOMAIN"/>
    <property type="match status" value="1"/>
</dbReference>
<organism evidence="12 13">
    <name type="scientific">Durusdinium trenchii</name>
    <dbReference type="NCBI Taxonomy" id="1381693"/>
    <lineage>
        <taxon>Eukaryota</taxon>
        <taxon>Sar</taxon>
        <taxon>Alveolata</taxon>
        <taxon>Dinophyceae</taxon>
        <taxon>Suessiales</taxon>
        <taxon>Symbiodiniaceae</taxon>
        <taxon>Durusdinium</taxon>
    </lineage>
</organism>
<comment type="similarity">
    <text evidence="2 8">Belongs to the peptidase C12 family.</text>
</comment>
<feature type="compositionally biased region" description="Basic and acidic residues" evidence="9">
    <location>
        <begin position="1744"/>
        <end position="1759"/>
    </location>
</feature>
<dbReference type="PANTHER" id="PTHR10589">
    <property type="entry name" value="UBIQUITIN CARBOXYL-TERMINAL HYDROLASE"/>
    <property type="match status" value="1"/>
</dbReference>
<keyword evidence="10" id="KW-0472">Membrane</keyword>
<feature type="transmembrane region" description="Helical" evidence="10">
    <location>
        <begin position="320"/>
        <end position="337"/>
    </location>
</feature>
<comment type="caution">
    <text evidence="8">Lacks conserved residue(s) required for the propagation of feature annotation.</text>
</comment>
<sequence>MMLDAKSREMAGRSFMQPSTQVSEVTDTRMEAILLKIEETHRQHQQTLLQVLSTVQNLSATGVPSRHSVPRMSDPIGTIKSPERHSVRKKSGPTSSPSQTPGRVPSFFEMQSAVLRELGALYDSSQAGDAGRSGQSASFHTTCSFDEGGASIVPVPRPRTFLQEDGPQESLPGMIREDRHLSLPRPNRGSHMGSISKTAQAQILESHSNLSPVVDEVDRTRSVRMMADHPVLLHLLIGIPALCDVASAIILGWKYPNLSFNGFTVATLLIYSVLATFCVFMLGNALRSSDLHLATTRLHIFVSDFKIRWSEVSGQEWRKYLAAWCSMLLLFVATQALETNFVNHTANGDDMLFWATLNQAISVVSFSISSAVIFLSAYVQSHLLLGLDKSLDCWCCQIVNHMNFPVGVESWNAMQALLKCVGRELAGSFVALQGLASIGFMYFLVSGVTMAFRAEFQFMPFFIECLSSLPLPFLFLLGMRVCAHGADLTEKCRAMPAFVNQIPTNVLIDVERQYLVRFIADSSPGFTVRDVKLTREEPIYAARRVQDLALREGRCHLGASVATEPDLFFLKQVIGFGNACGTIACLHAISNCRAWISLRGPLETFVCSQASASPKHRGEALLEDTTLRSSSESAAASTAAQTALPDRDGPPLDHHFAAFVRSRNFLTGNISEKVPISISCAVQVRFVPDMIQRVYLSFGSFEAARQRYLLLAGNVVSNTAQEYTPTDFWSKRDVIAARMLYKINHTLWHQGYVEAMQFEIMKVDFAKQFEDSITAVQVAEQAKVVNEYEQQVQQVVQHISVLQSENQAAIANISAGAEAKAKEIKAAARRDAFNLKQGMKAESFADGRVLQSEISSRAEQPGQGGAQGASFSTPGSSAAHNPFEVKIPKFLEWLEYNEEDQSENSIIMVDDRDWRMVSPFQSWLTKEIMSNAASSINVLTERDQVKPPSSGFHLSLFANYTLDGIKAVLVVSIDTETGATNAAWDRHTATALAHPAFQPFTWPLLRDTSASYTDVKVYNGNEILFHWIFRGYRADTDLTVQQQFVDEVLVREANRGKPRLSIVVASFMGWRVTVFSFECGGRTYSVGPNGAVVAGDHARSRFELRVCSRSSPDAMGNDADRVEFRFRDANNRLDLKCARTSVPGTWLTVSHISGPALIQTIQNVRQARARVEGPEHTEQFAQLAAVHQAWRENAVASTAQEVGSITDFIGDLEKGNFHITCTSKLWVAVPEVVNQRALAEMQHEGMGRVAPIGPPALTGAAWGHAAAEANSSREASVAGLSTQAQADYELSRRALNKAEVWSTGHEPDDERDQARLDRRYARSSAAVTPGVFAAQISQKRFNETTATIEELDLPPADLELPHPAPAKSPTVVPVSQPYTQASAAQPADESRDSAPTTDPVSSDPQWVVATKIPGCYGESGGAMAPLSGLSGSSRVLAADPVVGAPKKPRLNCAATPVHSLQSAEEKERSKWADRLRIIAGKAGAHAEINRCVLGGDASARDERALRSLVFQTGAFRTIRQNVLVWEKMERWALDHSCTVYPLTTEVGALIEKVYTDRGKELKEAPPVPMPVVLALEHLVEVLISEGKIPAAVFVWWAQILIYASLRWDDGKRVAPTSLNFTSDALLGVIWQTKVERRRKGTRFAVPFCSLSGVPWLELGWRVFQDFIDDRDFFLWDLSSETKFDSVPISYPRSAMWLQFFLPRALEVACHDRVLTPDQVEDQPEVVEPEIPEFVVRSTLPSKVRKEAESQSDKVEHVDKSAASPSKKKRKRQIERLREQLKQSSAKGAKVDRPTPPDKDKRIPSSEWQSITTGISASLTDPEWKWGSMAVPKSGKFFLEVFVGEAVLTRAMSALNFPVLPPIELTPHEFVRQPTDVTDAAVVAHVQLLMEQGFIFYIHFGTPCSSFSLARKNDGGPPPLRSQRALWGLPHLSVRDQAKLEIGNHLMQLTVKFALIAHRSGTHWSIENPLGSYLWAMPPMVELHRQTSSKRVEFDMCRFGAPHLKPTALLTSLNLDQLAQRCDQHVRPHHHEALHGTVIVQGKQVFRTRLAQVYPAELCRQWAVAAVHPEDPLALTFTMVTPASERKRPLGQPVPWRPHRQQLTAEKATSAGYQLKRSALPPLLDTELEPGTAVQQALNTVHPFSRSTAIEPDLQEPLALAVYHPEWLRTQRARALLHWEARAHQLLPATDAILRAIPDTWLRHLL</sequence>
<feature type="transmembrane region" description="Helical" evidence="10">
    <location>
        <begin position="357"/>
        <end position="379"/>
    </location>
</feature>
<feature type="compositionally biased region" description="Basic and acidic residues" evidence="9">
    <location>
        <begin position="1"/>
        <end position="11"/>
    </location>
</feature>
<dbReference type="Proteomes" id="UP001642484">
    <property type="component" value="Unassembled WGS sequence"/>
</dbReference>
<keyword evidence="10" id="KW-0812">Transmembrane</keyword>
<evidence type="ECO:0000256" key="2">
    <source>
        <dbReference type="ARBA" id="ARBA00009326"/>
    </source>
</evidence>
<feature type="compositionally biased region" description="Polar residues" evidence="9">
    <location>
        <begin position="870"/>
        <end position="879"/>
    </location>
</feature>
<dbReference type="EMBL" id="CAXAMN010007858">
    <property type="protein sequence ID" value="CAK9023137.1"/>
    <property type="molecule type" value="Genomic_DNA"/>
</dbReference>
<accession>A0ABP0KAG5</accession>
<dbReference type="InterPro" id="IPR038765">
    <property type="entry name" value="Papain-like_cys_pep_sf"/>
</dbReference>
<reference evidence="12 13" key="1">
    <citation type="submission" date="2024-02" db="EMBL/GenBank/DDBJ databases">
        <authorList>
            <person name="Chen Y."/>
            <person name="Shah S."/>
            <person name="Dougan E. K."/>
            <person name="Thang M."/>
            <person name="Chan C."/>
        </authorList>
    </citation>
    <scope>NUCLEOTIDE SEQUENCE [LARGE SCALE GENOMIC DNA]</scope>
</reference>
<feature type="region of interest" description="Disordered" evidence="9">
    <location>
        <begin position="61"/>
        <end position="104"/>
    </location>
</feature>
<keyword evidence="13" id="KW-1185">Reference proteome</keyword>
<evidence type="ECO:0000256" key="9">
    <source>
        <dbReference type="SAM" id="MobiDB-lite"/>
    </source>
</evidence>
<dbReference type="InterPro" id="IPR001578">
    <property type="entry name" value="Peptidase_C12_UCH"/>
</dbReference>
<keyword evidence="4" id="KW-0645">Protease</keyword>
<evidence type="ECO:0000256" key="8">
    <source>
        <dbReference type="PROSITE-ProRule" id="PRU01393"/>
    </source>
</evidence>
<gene>
    <name evidence="12" type="ORF">CCMP2556_LOCUS15111</name>
</gene>
<proteinExistence type="inferred from homology"/>
<evidence type="ECO:0000313" key="12">
    <source>
        <dbReference type="EMBL" id="CAK9023137.1"/>
    </source>
</evidence>
<name>A0ABP0KAG5_9DINO</name>
<feature type="compositionally biased region" description="Basic and acidic residues" evidence="9">
    <location>
        <begin position="1788"/>
        <end position="1803"/>
    </location>
</feature>
<dbReference type="PANTHER" id="PTHR10589:SF17">
    <property type="entry name" value="UBIQUITIN CARBOXYL-TERMINAL HYDROLASE"/>
    <property type="match status" value="1"/>
</dbReference>
<protein>
    <recommendedName>
        <fullName evidence="3">ubiquitinyl hydrolase 1</fullName>
        <ecNumber evidence="3">3.4.19.12</ecNumber>
    </recommendedName>
</protein>
<keyword evidence="10" id="KW-1133">Transmembrane helix</keyword>
<evidence type="ECO:0000259" key="11">
    <source>
        <dbReference type="PROSITE" id="PS52048"/>
    </source>
</evidence>
<evidence type="ECO:0000256" key="5">
    <source>
        <dbReference type="ARBA" id="ARBA00022786"/>
    </source>
</evidence>
<evidence type="ECO:0000256" key="1">
    <source>
        <dbReference type="ARBA" id="ARBA00000707"/>
    </source>
</evidence>
<feature type="region of interest" description="Disordered" evidence="9">
    <location>
        <begin position="1379"/>
        <end position="1405"/>
    </location>
</feature>
<feature type="region of interest" description="Disordered" evidence="9">
    <location>
        <begin position="855"/>
        <end position="880"/>
    </location>
</feature>
<evidence type="ECO:0000256" key="6">
    <source>
        <dbReference type="ARBA" id="ARBA00022801"/>
    </source>
</evidence>
<feature type="region of interest" description="Disordered" evidence="9">
    <location>
        <begin position="1744"/>
        <end position="1806"/>
    </location>
</feature>
<evidence type="ECO:0000313" key="13">
    <source>
        <dbReference type="Proteomes" id="UP001642484"/>
    </source>
</evidence>
<comment type="catalytic activity">
    <reaction evidence="1">
        <text>Thiol-dependent hydrolysis of ester, thioester, amide, peptide and isopeptide bonds formed by the C-terminal Gly of ubiquitin (a 76-residue protein attached to proteins as an intracellular targeting signal).</text>
        <dbReference type="EC" id="3.4.19.12"/>
    </reaction>
</comment>
<feature type="non-terminal residue" evidence="12">
    <location>
        <position position="2205"/>
    </location>
</feature>
<keyword evidence="5" id="KW-0833">Ubl conjugation pathway</keyword>
<dbReference type="InterPro" id="IPR036959">
    <property type="entry name" value="Peptidase_C12_UCH_sf"/>
</dbReference>
<dbReference type="EC" id="3.4.19.12" evidence="3"/>
<feature type="transmembrane region" description="Helical" evidence="10">
    <location>
        <begin position="259"/>
        <end position="282"/>
    </location>
</feature>
<evidence type="ECO:0000256" key="3">
    <source>
        <dbReference type="ARBA" id="ARBA00012759"/>
    </source>
</evidence>
<feature type="compositionally biased region" description="Low complexity" evidence="9">
    <location>
        <begin position="92"/>
        <end position="102"/>
    </location>
</feature>
<comment type="caution">
    <text evidence="12">The sequence shown here is derived from an EMBL/GenBank/DDBJ whole genome shotgun (WGS) entry which is preliminary data.</text>
</comment>
<evidence type="ECO:0000256" key="4">
    <source>
        <dbReference type="ARBA" id="ARBA00022670"/>
    </source>
</evidence>
<evidence type="ECO:0000256" key="7">
    <source>
        <dbReference type="ARBA" id="ARBA00022807"/>
    </source>
</evidence>
<dbReference type="Gene3D" id="3.40.532.10">
    <property type="entry name" value="Peptidase C12, ubiquitin carboxyl-terminal hydrolase"/>
    <property type="match status" value="1"/>
</dbReference>
<feature type="transmembrane region" description="Helical" evidence="10">
    <location>
        <begin position="231"/>
        <end position="253"/>
    </location>
</feature>
<dbReference type="InterPro" id="IPR001107">
    <property type="entry name" value="Band_7"/>
</dbReference>
<keyword evidence="6" id="KW-0378">Hydrolase</keyword>
<evidence type="ECO:0000256" key="10">
    <source>
        <dbReference type="SAM" id="Phobius"/>
    </source>
</evidence>
<dbReference type="SUPFAM" id="SSF54001">
    <property type="entry name" value="Cysteine proteinases"/>
    <property type="match status" value="1"/>
</dbReference>
<keyword evidence="7" id="KW-0788">Thiol protease</keyword>
<feature type="region of interest" description="Disordered" evidence="9">
    <location>
        <begin position="1"/>
        <end position="23"/>
    </location>
</feature>
<dbReference type="Pfam" id="PF01088">
    <property type="entry name" value="Peptidase_C12"/>
    <property type="match status" value="1"/>
</dbReference>
<dbReference type="Pfam" id="PF01145">
    <property type="entry name" value="Band_7"/>
    <property type="match status" value="1"/>
</dbReference>
<feature type="transmembrane region" description="Helical" evidence="10">
    <location>
        <begin position="429"/>
        <end position="452"/>
    </location>
</feature>